<dbReference type="Gene3D" id="1.10.10.10">
    <property type="entry name" value="Winged helix-like DNA-binding domain superfamily/Winged helix DNA-binding domain"/>
    <property type="match status" value="1"/>
</dbReference>
<name>A0A1S1Q746_9ACTN</name>
<keyword evidence="1" id="KW-0805">Transcription regulation</keyword>
<dbReference type="Proteomes" id="UP000179627">
    <property type="component" value="Unassembled WGS sequence"/>
</dbReference>
<keyword evidence="2 5" id="KW-0238">DNA-binding</keyword>
<dbReference type="PANTHER" id="PTHR34580:SF3">
    <property type="entry name" value="PROTEIN PAFB"/>
    <property type="match status" value="1"/>
</dbReference>
<dbReference type="Pfam" id="PF25583">
    <property type="entry name" value="WCX"/>
    <property type="match status" value="1"/>
</dbReference>
<dbReference type="RefSeq" id="WP_071091195.1">
    <property type="nucleotide sequence ID" value="NZ_MBLM01000163.1"/>
</dbReference>
<dbReference type="InterPro" id="IPR051534">
    <property type="entry name" value="CBASS_pafABC_assoc_protein"/>
</dbReference>
<dbReference type="PROSITE" id="PS52050">
    <property type="entry name" value="WYL"/>
    <property type="match status" value="1"/>
</dbReference>
<reference evidence="6" key="1">
    <citation type="submission" date="2016-07" db="EMBL/GenBank/DDBJ databases">
        <title>Sequence Frankia sp. strain CcI1.17.</title>
        <authorList>
            <person name="Ghodhbane-Gtari F."/>
            <person name="Swanson E."/>
            <person name="Gueddou A."/>
            <person name="Morris K."/>
            <person name="Hezbri K."/>
            <person name="Ktari A."/>
            <person name="Nouioui I."/>
            <person name="Abebe-Akele F."/>
            <person name="Simpson S."/>
            <person name="Thomas K."/>
            <person name="Gtari M."/>
            <person name="Tisa L.S."/>
            <person name="Hurst S."/>
        </authorList>
    </citation>
    <scope>NUCLEOTIDE SEQUENCE [LARGE SCALE GENOMIC DNA]</scope>
    <source>
        <strain evidence="6">Cc1.17</strain>
    </source>
</reference>
<dbReference type="PROSITE" id="PS51000">
    <property type="entry name" value="HTH_DEOR_2"/>
    <property type="match status" value="1"/>
</dbReference>
<proteinExistence type="predicted"/>
<dbReference type="InterPro" id="IPR013196">
    <property type="entry name" value="HTH_11"/>
</dbReference>
<evidence type="ECO:0000256" key="2">
    <source>
        <dbReference type="ARBA" id="ARBA00023125"/>
    </source>
</evidence>
<dbReference type="Pfam" id="PF08279">
    <property type="entry name" value="HTH_11"/>
    <property type="match status" value="1"/>
</dbReference>
<comment type="caution">
    <text evidence="5">The sequence shown here is derived from an EMBL/GenBank/DDBJ whole genome shotgun (WGS) entry which is preliminary data.</text>
</comment>
<dbReference type="PANTHER" id="PTHR34580">
    <property type="match status" value="1"/>
</dbReference>
<dbReference type="InterPro" id="IPR001034">
    <property type="entry name" value="DeoR_HTH"/>
</dbReference>
<dbReference type="InterPro" id="IPR018356">
    <property type="entry name" value="Tscrpt_reg_HTH_DeoR_CS"/>
</dbReference>
<dbReference type="InterPro" id="IPR057727">
    <property type="entry name" value="WCX_dom"/>
</dbReference>
<feature type="domain" description="HTH deoR-type" evidence="4">
    <location>
        <begin position="4"/>
        <end position="59"/>
    </location>
</feature>
<evidence type="ECO:0000313" key="6">
    <source>
        <dbReference type="Proteomes" id="UP000179627"/>
    </source>
</evidence>
<accession>A0A1S1Q746</accession>
<sequence length="327" mass="36099">MLETSARLLRLLSLLQTQRDWSGPDLAERLGVTPRTVRRDVEKLRGLGYPVHAASGVAGGYRLGAGARLPPLLLDDDEAVAVAVSLRTATAGSVEGIAESSVRALSKLEQVLPARLRHRVQALHSVTVPLHGTNPSAVDPEVLMAVATACREHQVLRFDYRDHDGARTSRRTEPHTLVHTGWRWYLVAWDLTRDDWRNFRLDRISPKTPTGPAFPPREPPTDDIRAYASWSVSTAGYRFQAQVRFHAAAEVIARSTTPSAMTVEPVDDETCLVRTGSNSLDSLALYLSLLGVDFEVLEPPELVEHVRVLAGRLDRASRPRALPDQPI</sequence>
<protein>
    <submittedName>
        <fullName evidence="5">DNA-binding transcriptional regulator</fullName>
    </submittedName>
</protein>
<evidence type="ECO:0000256" key="1">
    <source>
        <dbReference type="ARBA" id="ARBA00023015"/>
    </source>
</evidence>
<dbReference type="InterPro" id="IPR026881">
    <property type="entry name" value="WYL_dom"/>
</dbReference>
<dbReference type="Pfam" id="PF13280">
    <property type="entry name" value="WYL"/>
    <property type="match status" value="1"/>
</dbReference>
<gene>
    <name evidence="5" type="ORF">CC117_07815</name>
</gene>
<dbReference type="InterPro" id="IPR036390">
    <property type="entry name" value="WH_DNA-bd_sf"/>
</dbReference>
<dbReference type="AlphaFoldDB" id="A0A1S1Q746"/>
<evidence type="ECO:0000313" key="5">
    <source>
        <dbReference type="EMBL" id="OHV29417.1"/>
    </source>
</evidence>
<dbReference type="GO" id="GO:0003677">
    <property type="term" value="F:DNA binding"/>
    <property type="evidence" value="ECO:0007669"/>
    <property type="project" value="UniProtKB-KW"/>
</dbReference>
<dbReference type="PROSITE" id="PS00894">
    <property type="entry name" value="HTH_DEOR_1"/>
    <property type="match status" value="1"/>
</dbReference>
<organism evidence="5 6">
    <name type="scientific">Parafrankia colletiae</name>
    <dbReference type="NCBI Taxonomy" id="573497"/>
    <lineage>
        <taxon>Bacteria</taxon>
        <taxon>Bacillati</taxon>
        <taxon>Actinomycetota</taxon>
        <taxon>Actinomycetes</taxon>
        <taxon>Frankiales</taxon>
        <taxon>Frankiaceae</taxon>
        <taxon>Parafrankia</taxon>
    </lineage>
</organism>
<evidence type="ECO:0000259" key="4">
    <source>
        <dbReference type="PROSITE" id="PS51000"/>
    </source>
</evidence>
<dbReference type="InterPro" id="IPR036388">
    <property type="entry name" value="WH-like_DNA-bd_sf"/>
</dbReference>
<dbReference type="EMBL" id="MBLM01000163">
    <property type="protein sequence ID" value="OHV29417.1"/>
    <property type="molecule type" value="Genomic_DNA"/>
</dbReference>
<evidence type="ECO:0000256" key="3">
    <source>
        <dbReference type="ARBA" id="ARBA00023163"/>
    </source>
</evidence>
<dbReference type="SUPFAM" id="SSF46785">
    <property type="entry name" value="Winged helix' DNA-binding domain"/>
    <property type="match status" value="1"/>
</dbReference>
<keyword evidence="3" id="KW-0804">Transcription</keyword>
<keyword evidence="6" id="KW-1185">Reference proteome</keyword>
<dbReference type="OrthoDB" id="8555652at2"/>
<dbReference type="GO" id="GO:0003700">
    <property type="term" value="F:DNA-binding transcription factor activity"/>
    <property type="evidence" value="ECO:0007669"/>
    <property type="project" value="InterPro"/>
</dbReference>